<dbReference type="PANTHER" id="PTHR46103">
    <property type="entry name" value="RRNA METHYLTRANSFERASE 1, MITOCHONDRIAL"/>
    <property type="match status" value="1"/>
</dbReference>
<dbReference type="SUPFAM" id="SSF55315">
    <property type="entry name" value="L30e-like"/>
    <property type="match status" value="1"/>
</dbReference>
<dbReference type="InterPro" id="IPR029026">
    <property type="entry name" value="tRNA_m1G_MTases_N"/>
</dbReference>
<dbReference type="InterPro" id="IPR047182">
    <property type="entry name" value="MRM1"/>
</dbReference>
<organism evidence="2 3">
    <name type="scientific">Rozella allomycis (strain CSF55)</name>
    <dbReference type="NCBI Taxonomy" id="988480"/>
    <lineage>
        <taxon>Eukaryota</taxon>
        <taxon>Fungi</taxon>
        <taxon>Fungi incertae sedis</taxon>
        <taxon>Cryptomycota</taxon>
        <taxon>Cryptomycota incertae sedis</taxon>
        <taxon>Rozella</taxon>
    </lineage>
</organism>
<dbReference type="GO" id="GO:0016435">
    <property type="term" value="F:rRNA (guanine) methyltransferase activity"/>
    <property type="evidence" value="ECO:0007669"/>
    <property type="project" value="TreeGrafter"/>
</dbReference>
<reference evidence="2 3" key="1">
    <citation type="journal article" date="2013" name="Curr. Biol.">
        <title>Shared signatures of parasitism and phylogenomics unite Cryptomycota and microsporidia.</title>
        <authorList>
            <person name="James T.Y."/>
            <person name="Pelin A."/>
            <person name="Bonen L."/>
            <person name="Ahrendt S."/>
            <person name="Sain D."/>
            <person name="Corradi N."/>
            <person name="Stajich J.E."/>
        </authorList>
    </citation>
    <scope>NUCLEOTIDE SEQUENCE [LARGE SCALE GENOMIC DNA]</scope>
    <source>
        <strain evidence="2 3">CSF55</strain>
    </source>
</reference>
<gene>
    <name evidence="2" type="ORF">O9G_003389</name>
</gene>
<feature type="domain" description="RNA 2-O ribose methyltransferase substrate binding" evidence="1">
    <location>
        <begin position="9"/>
        <end position="57"/>
    </location>
</feature>
<evidence type="ECO:0000313" key="2">
    <source>
        <dbReference type="EMBL" id="EPZ35497.1"/>
    </source>
</evidence>
<dbReference type="STRING" id="988480.A0A075AZ08"/>
<dbReference type="Gene3D" id="3.30.1330.30">
    <property type="match status" value="1"/>
</dbReference>
<name>A0A075AZ08_ROZAC</name>
<proteinExistence type="predicted"/>
<evidence type="ECO:0000259" key="1">
    <source>
        <dbReference type="Pfam" id="PF08032"/>
    </source>
</evidence>
<dbReference type="InterPro" id="IPR029064">
    <property type="entry name" value="Ribosomal_eL30-like_sf"/>
</dbReference>
<evidence type="ECO:0000313" key="3">
    <source>
        <dbReference type="Proteomes" id="UP000030755"/>
    </source>
</evidence>
<protein>
    <recommendedName>
        <fullName evidence="1">RNA 2-O ribose methyltransferase substrate binding domain-containing protein</fullName>
    </recommendedName>
</protein>
<dbReference type="InterPro" id="IPR029028">
    <property type="entry name" value="Alpha/beta_knot_MTases"/>
</dbReference>
<dbReference type="EMBL" id="KE560824">
    <property type="protein sequence ID" value="EPZ35497.1"/>
    <property type="molecule type" value="Genomic_DNA"/>
</dbReference>
<dbReference type="OrthoDB" id="270651at2759"/>
<dbReference type="HOGENOM" id="CLU_1283906_0_0_1"/>
<keyword evidence="3" id="KW-1185">Reference proteome</keyword>
<sequence length="215" mass="23938">MRNKATFEDDDSLYSQILEMARKKNIKIDYVNTFQLDAKAENRPHQGIVLTCSFLQPKSVKRIQYDASNHTLNLSGKKKEIKFDVPKDRPPFVLVLEKVTDAADLGTIIRNSCFFGLDAVILGNESLGADLNDWDVFVACETGKSVEDLKNLGKPTILILGADGNNPSEELLSISHNKIRPNYNSPAEYMNIPKTLTMSVSSGVLIHSLISKIKK</sequence>
<dbReference type="AlphaFoldDB" id="A0A075AZ08"/>
<accession>A0A075AZ08</accession>
<dbReference type="SUPFAM" id="SSF75217">
    <property type="entry name" value="alpha/beta knot"/>
    <property type="match status" value="1"/>
</dbReference>
<dbReference type="InterPro" id="IPR013123">
    <property type="entry name" value="SpoU_subst-bd"/>
</dbReference>
<dbReference type="Proteomes" id="UP000030755">
    <property type="component" value="Unassembled WGS sequence"/>
</dbReference>
<dbReference type="Pfam" id="PF08032">
    <property type="entry name" value="SpoU_sub_bind"/>
    <property type="match status" value="1"/>
</dbReference>
<dbReference type="Gene3D" id="3.40.1280.10">
    <property type="match status" value="1"/>
</dbReference>
<dbReference type="PANTHER" id="PTHR46103:SF1">
    <property type="entry name" value="RRNA METHYLTRANSFERASE 1, MITOCHONDRIAL"/>
    <property type="match status" value="1"/>
</dbReference>